<comment type="subunit">
    <text evidence="13">CAMK2 is composed of four different chains: alpha, beta, gamma, and delta. The different isoforms assemble into homo- or heteromultimeric holoenzymes composed of 8 to 12 subunits.</text>
</comment>
<dbReference type="InterPro" id="IPR013543">
    <property type="entry name" value="Ca/CaM-dep_prot_kinase-assoc"/>
</dbReference>
<dbReference type="AlphaFoldDB" id="A0A8C2KYW8"/>
<dbReference type="SUPFAM" id="SSF54427">
    <property type="entry name" value="NTF2-like"/>
    <property type="match status" value="1"/>
</dbReference>
<dbReference type="SMART" id="SM00220">
    <property type="entry name" value="S_TKc"/>
    <property type="match status" value="1"/>
</dbReference>
<feature type="compositionally biased region" description="Polar residues" evidence="15">
    <location>
        <begin position="411"/>
        <end position="422"/>
    </location>
</feature>
<accession>A0A8C2KYW8</accession>
<comment type="similarity">
    <text evidence="1">Belongs to the protein kinase superfamily. CAMK Ser/Thr protein kinase family. CaMK subfamily.</text>
</comment>
<evidence type="ECO:0000256" key="7">
    <source>
        <dbReference type="ARBA" id="ARBA00022777"/>
    </source>
</evidence>
<evidence type="ECO:0000256" key="11">
    <source>
        <dbReference type="ARBA" id="ARBA00047430"/>
    </source>
</evidence>
<dbReference type="InterPro" id="IPR017441">
    <property type="entry name" value="Protein_kinase_ATP_BS"/>
</dbReference>
<evidence type="ECO:0000256" key="10">
    <source>
        <dbReference type="ARBA" id="ARBA00047307"/>
    </source>
</evidence>
<keyword evidence="7" id="KW-0418">Kinase</keyword>
<dbReference type="GO" id="GO:0004683">
    <property type="term" value="F:calcium/calmodulin-dependent protein kinase activity"/>
    <property type="evidence" value="ECO:0007669"/>
    <property type="project" value="UniProtKB-EC"/>
</dbReference>
<name>A0A8C2KYW8_CYPCA</name>
<evidence type="ECO:0000259" key="16">
    <source>
        <dbReference type="PROSITE" id="PS50011"/>
    </source>
</evidence>
<dbReference type="InterPro" id="IPR032710">
    <property type="entry name" value="NTF2-like_dom_sf"/>
</dbReference>
<dbReference type="GO" id="GO:0005516">
    <property type="term" value="F:calmodulin binding"/>
    <property type="evidence" value="ECO:0007669"/>
    <property type="project" value="UniProtKB-KW"/>
</dbReference>
<keyword evidence="8 14" id="KW-0067">ATP-binding</keyword>
<dbReference type="Pfam" id="PF00069">
    <property type="entry name" value="Pkinase"/>
    <property type="match status" value="1"/>
</dbReference>
<feature type="compositionally biased region" description="Pro residues" evidence="15">
    <location>
        <begin position="368"/>
        <end position="382"/>
    </location>
</feature>
<comment type="function">
    <text evidence="12">CaM-kinase II (CAMK2) is a prominent kinase in the central nervous system.</text>
</comment>
<dbReference type="SUPFAM" id="SSF56112">
    <property type="entry name" value="Protein kinase-like (PK-like)"/>
    <property type="match status" value="1"/>
</dbReference>
<dbReference type="PROSITE" id="PS00107">
    <property type="entry name" value="PROTEIN_KINASE_ATP"/>
    <property type="match status" value="1"/>
</dbReference>
<evidence type="ECO:0000313" key="18">
    <source>
        <dbReference type="Proteomes" id="UP000694701"/>
    </source>
</evidence>
<keyword evidence="5" id="KW-0808">Transferase</keyword>
<feature type="domain" description="Protein kinase" evidence="16">
    <location>
        <begin position="14"/>
        <end position="272"/>
    </location>
</feature>
<keyword evidence="3" id="KW-0723">Serine/threonine-protein kinase</keyword>
<dbReference type="Gene3D" id="6.10.140.620">
    <property type="match status" value="1"/>
</dbReference>
<keyword evidence="6 14" id="KW-0547">Nucleotide-binding</keyword>
<dbReference type="PROSITE" id="PS50011">
    <property type="entry name" value="PROTEIN_KINASE_DOM"/>
    <property type="match status" value="1"/>
</dbReference>
<feature type="compositionally biased region" description="Polar residues" evidence="15">
    <location>
        <begin position="391"/>
        <end position="400"/>
    </location>
</feature>
<evidence type="ECO:0000256" key="4">
    <source>
        <dbReference type="ARBA" id="ARBA00022553"/>
    </source>
</evidence>
<dbReference type="Gene3D" id="3.10.450.50">
    <property type="match status" value="1"/>
</dbReference>
<keyword evidence="4" id="KW-0597">Phosphoprotein</keyword>
<dbReference type="InterPro" id="IPR000719">
    <property type="entry name" value="Prot_kinase_dom"/>
</dbReference>
<dbReference type="GO" id="GO:0043226">
    <property type="term" value="C:organelle"/>
    <property type="evidence" value="ECO:0007669"/>
    <property type="project" value="UniProtKB-ARBA"/>
</dbReference>
<comment type="catalytic activity">
    <reaction evidence="11">
        <text>L-seryl-[protein] + ATP = O-phospho-L-seryl-[protein] + ADP + H(+)</text>
        <dbReference type="Rhea" id="RHEA:17989"/>
        <dbReference type="Rhea" id="RHEA-COMP:9863"/>
        <dbReference type="Rhea" id="RHEA-COMP:11604"/>
        <dbReference type="ChEBI" id="CHEBI:15378"/>
        <dbReference type="ChEBI" id="CHEBI:29999"/>
        <dbReference type="ChEBI" id="CHEBI:30616"/>
        <dbReference type="ChEBI" id="CHEBI:83421"/>
        <dbReference type="ChEBI" id="CHEBI:456216"/>
        <dbReference type="EC" id="2.7.11.17"/>
    </reaction>
</comment>
<feature type="compositionally biased region" description="Polar residues" evidence="15">
    <location>
        <begin position="324"/>
        <end position="335"/>
    </location>
</feature>
<feature type="compositionally biased region" description="Polar residues" evidence="15">
    <location>
        <begin position="350"/>
        <end position="361"/>
    </location>
</feature>
<dbReference type="InterPro" id="IPR008271">
    <property type="entry name" value="Ser/Thr_kinase_AS"/>
</dbReference>
<evidence type="ECO:0000256" key="5">
    <source>
        <dbReference type="ARBA" id="ARBA00022679"/>
    </source>
</evidence>
<dbReference type="Pfam" id="PF08332">
    <property type="entry name" value="CaMKII_AD"/>
    <property type="match status" value="1"/>
</dbReference>
<comment type="catalytic activity">
    <reaction evidence="10">
        <text>L-threonyl-[protein] + ATP = O-phospho-L-threonyl-[protein] + ADP + H(+)</text>
        <dbReference type="Rhea" id="RHEA:46608"/>
        <dbReference type="Rhea" id="RHEA-COMP:11060"/>
        <dbReference type="Rhea" id="RHEA-COMP:11605"/>
        <dbReference type="ChEBI" id="CHEBI:15378"/>
        <dbReference type="ChEBI" id="CHEBI:30013"/>
        <dbReference type="ChEBI" id="CHEBI:30616"/>
        <dbReference type="ChEBI" id="CHEBI:61977"/>
        <dbReference type="ChEBI" id="CHEBI:456216"/>
        <dbReference type="EC" id="2.7.11.17"/>
    </reaction>
</comment>
<evidence type="ECO:0000256" key="2">
    <source>
        <dbReference type="ARBA" id="ARBA00012434"/>
    </source>
</evidence>
<dbReference type="FunFam" id="1.10.510.10:FF:000001">
    <property type="entry name" value="Calcium/calmodulin-dependent protein kinase type II subunit delta"/>
    <property type="match status" value="1"/>
</dbReference>
<evidence type="ECO:0000256" key="13">
    <source>
        <dbReference type="ARBA" id="ARBA00064333"/>
    </source>
</evidence>
<organism evidence="17 18">
    <name type="scientific">Cyprinus carpio</name>
    <name type="common">Common carp</name>
    <dbReference type="NCBI Taxonomy" id="7962"/>
    <lineage>
        <taxon>Eukaryota</taxon>
        <taxon>Metazoa</taxon>
        <taxon>Chordata</taxon>
        <taxon>Craniata</taxon>
        <taxon>Vertebrata</taxon>
        <taxon>Euteleostomi</taxon>
        <taxon>Actinopterygii</taxon>
        <taxon>Neopterygii</taxon>
        <taxon>Teleostei</taxon>
        <taxon>Ostariophysi</taxon>
        <taxon>Cypriniformes</taxon>
        <taxon>Cyprinidae</taxon>
        <taxon>Cyprininae</taxon>
        <taxon>Cyprinus</taxon>
    </lineage>
</organism>
<reference evidence="17" key="1">
    <citation type="submission" date="2025-08" db="UniProtKB">
        <authorList>
            <consortium name="Ensembl"/>
        </authorList>
    </citation>
    <scope>IDENTIFICATION</scope>
</reference>
<dbReference type="EC" id="2.7.11.17" evidence="2"/>
<evidence type="ECO:0000256" key="3">
    <source>
        <dbReference type="ARBA" id="ARBA00022527"/>
    </source>
</evidence>
<evidence type="ECO:0000256" key="1">
    <source>
        <dbReference type="ARBA" id="ARBA00005354"/>
    </source>
</evidence>
<evidence type="ECO:0000313" key="17">
    <source>
        <dbReference type="Ensembl" id="ENSCCRP00020117306.1"/>
    </source>
</evidence>
<dbReference type="Proteomes" id="UP000694701">
    <property type="component" value="Unplaced"/>
</dbReference>
<feature type="region of interest" description="Disordered" evidence="15">
    <location>
        <begin position="299"/>
        <end position="426"/>
    </location>
</feature>
<dbReference type="PROSITE" id="PS00108">
    <property type="entry name" value="PROTEIN_KINASE_ST"/>
    <property type="match status" value="1"/>
</dbReference>
<keyword evidence="9" id="KW-0112">Calmodulin-binding</keyword>
<dbReference type="Ensembl" id="ENSCCRT00020127888.1">
    <property type="protein sequence ID" value="ENSCCRP00020117306.1"/>
    <property type="gene ID" value="ENSCCRG00020048143.1"/>
</dbReference>
<feature type="compositionally biased region" description="Low complexity" evidence="15">
    <location>
        <begin position="304"/>
        <end position="323"/>
    </location>
</feature>
<dbReference type="PANTHER" id="PTHR24347">
    <property type="entry name" value="SERINE/THREONINE-PROTEIN KINASE"/>
    <property type="match status" value="1"/>
</dbReference>
<evidence type="ECO:0000256" key="9">
    <source>
        <dbReference type="ARBA" id="ARBA00022860"/>
    </source>
</evidence>
<feature type="binding site" evidence="14">
    <location>
        <position position="43"/>
    </location>
    <ligand>
        <name>ATP</name>
        <dbReference type="ChEBI" id="CHEBI:30616"/>
    </ligand>
</feature>
<proteinExistence type="inferred from homology"/>
<dbReference type="InterPro" id="IPR011009">
    <property type="entry name" value="Kinase-like_dom_sf"/>
</dbReference>
<evidence type="ECO:0000256" key="8">
    <source>
        <dbReference type="ARBA" id="ARBA00022840"/>
    </source>
</evidence>
<evidence type="ECO:0000256" key="15">
    <source>
        <dbReference type="SAM" id="MobiDB-lite"/>
    </source>
</evidence>
<evidence type="ECO:0000256" key="12">
    <source>
        <dbReference type="ARBA" id="ARBA00056581"/>
    </source>
</evidence>
<dbReference type="FunFam" id="3.30.200.20:FF:000002">
    <property type="entry name" value="Calcium/calmodulin-dependent protein kinase type II subunit delta isoform 2"/>
    <property type="match status" value="1"/>
</dbReference>
<sequence>MATIVTSTRFTDENQLYEELGKGAFSVVRRCVKKSTGQEYAAKIINTKKLSARDHQKLEREARICRLLKHPNIVRLHDSIAEEGFHYLVFDLVTGGELFEDIVAREYYSEADASHCINQILESVSHIHQHDIVHRDLKPENLLLASKMKGAAVKLADFGLAIEVQGDQQAWFGFAGTPGYLSPEVLRKDAYGKPVDIWACGVILYILLVGYPPFWDEDQHKLYQQIKAGAYDFPSPEWDTVTAEAKNLINQMLTINPAKRITAEQALKHPWVCQRSTVASMMHRQETVECLRKFNARRKLKPQTNNNKNSVVSSSTKDSSISSTAPMGSTESCNTTEEEDMKGRKVSVGGASNDSAVVSQCSASEEPAPQPEASPPCPPSTDPPHDVKNVAWSSSGQSSCPDLEPAVPAPASTTPGGSSVHRQQSRKQEIIKITEQLIEAINNGDFEAYTRICDPGLTSFEPEALGNLVEGMDFHKFYFENLLSKNSKPVHTTILNPHVHLIGEDAACIAYIRLTQYMDSQGRPRSSQSEETRVWHRREAKWLNIHFHCSGAPAAPLQ</sequence>
<dbReference type="Gene3D" id="1.10.510.10">
    <property type="entry name" value="Transferase(Phosphotransferase) domain 1"/>
    <property type="match status" value="1"/>
</dbReference>
<evidence type="ECO:0000256" key="6">
    <source>
        <dbReference type="ARBA" id="ARBA00022741"/>
    </source>
</evidence>
<protein>
    <recommendedName>
        <fullName evidence="2">calcium/calmodulin-dependent protein kinase</fullName>
        <ecNumber evidence="2">2.7.11.17</ecNumber>
    </recommendedName>
</protein>
<dbReference type="GO" id="GO:0005524">
    <property type="term" value="F:ATP binding"/>
    <property type="evidence" value="ECO:0007669"/>
    <property type="project" value="UniProtKB-UniRule"/>
</dbReference>
<evidence type="ECO:0000256" key="14">
    <source>
        <dbReference type="PROSITE-ProRule" id="PRU10141"/>
    </source>
</evidence>
<dbReference type="CDD" id="cd14086">
    <property type="entry name" value="STKc_CaMKII"/>
    <property type="match status" value="1"/>
</dbReference>
<dbReference type="FunFam" id="3.10.450.50:FF:000001">
    <property type="entry name" value="calcium/calmodulin-dependent protein kinase type II subunit gamma isoform X1"/>
    <property type="match status" value="1"/>
</dbReference>
<dbReference type="Gene3D" id="3.30.200.20">
    <property type="entry name" value="Phosphorylase Kinase, domain 1"/>
    <property type="match status" value="1"/>
</dbReference>